<evidence type="ECO:0000256" key="2">
    <source>
        <dbReference type="SAM" id="SignalP"/>
    </source>
</evidence>
<feature type="compositionally biased region" description="Basic and acidic residues" evidence="1">
    <location>
        <begin position="87"/>
        <end position="121"/>
    </location>
</feature>
<feature type="signal peptide" evidence="2">
    <location>
        <begin position="1"/>
        <end position="22"/>
    </location>
</feature>
<accession>A0A502LES4</accession>
<evidence type="ECO:0000313" key="4">
    <source>
        <dbReference type="Proteomes" id="UP000315303"/>
    </source>
</evidence>
<sequence length="148" mass="15729">MNKNKVTIGIVAAIAVSAIAFQQLSSNPEPEIKAAEQIAINALVSKPAPSQKVIDNSPPAPKPAPQPQHNNISAESNDEVTIVSHSSDPRKTVTARKEESAVDHQDPRSQARPHGHEHSHDINTASQPPGVPNKPVPKKTPRNQPPAG</sequence>
<protein>
    <submittedName>
        <fullName evidence="3">Uncharacterized protein</fullName>
    </submittedName>
</protein>
<organism evidence="3 4">
    <name type="scientific">Litorilituus lipolyticus</name>
    <dbReference type="NCBI Taxonomy" id="2491017"/>
    <lineage>
        <taxon>Bacteria</taxon>
        <taxon>Pseudomonadati</taxon>
        <taxon>Pseudomonadota</taxon>
        <taxon>Gammaproteobacteria</taxon>
        <taxon>Alteromonadales</taxon>
        <taxon>Colwelliaceae</taxon>
        <taxon>Litorilituus</taxon>
    </lineage>
</organism>
<reference evidence="3 4" key="1">
    <citation type="submission" date="2019-01" db="EMBL/GenBank/DDBJ databases">
        <title>Litorilituus lipolytica sp. nov., isolated from intertidal sand of the Yellow Sea in China.</title>
        <authorList>
            <person name="Liu A."/>
        </authorList>
    </citation>
    <scope>NUCLEOTIDE SEQUENCE [LARGE SCALE GENOMIC DNA]</scope>
    <source>
        <strain evidence="3 4">RZ04</strain>
    </source>
</reference>
<name>A0A502LES4_9GAMM</name>
<gene>
    <name evidence="3" type="ORF">EPA86_01545</name>
</gene>
<keyword evidence="4" id="KW-1185">Reference proteome</keyword>
<keyword evidence="2" id="KW-0732">Signal</keyword>
<feature type="chain" id="PRO_5021482712" evidence="2">
    <location>
        <begin position="23"/>
        <end position="148"/>
    </location>
</feature>
<dbReference type="Proteomes" id="UP000315303">
    <property type="component" value="Unassembled WGS sequence"/>
</dbReference>
<comment type="caution">
    <text evidence="3">The sequence shown here is derived from an EMBL/GenBank/DDBJ whole genome shotgun (WGS) entry which is preliminary data.</text>
</comment>
<dbReference type="AlphaFoldDB" id="A0A502LES4"/>
<dbReference type="RefSeq" id="WP_140601210.1">
    <property type="nucleotide sequence ID" value="NZ_SAWY01000003.1"/>
</dbReference>
<feature type="region of interest" description="Disordered" evidence="1">
    <location>
        <begin position="48"/>
        <end position="148"/>
    </location>
</feature>
<proteinExistence type="predicted"/>
<evidence type="ECO:0000313" key="3">
    <source>
        <dbReference type="EMBL" id="TPH18477.1"/>
    </source>
</evidence>
<dbReference type="EMBL" id="SAWY01000003">
    <property type="protein sequence ID" value="TPH18477.1"/>
    <property type="molecule type" value="Genomic_DNA"/>
</dbReference>
<evidence type="ECO:0000256" key="1">
    <source>
        <dbReference type="SAM" id="MobiDB-lite"/>
    </source>
</evidence>